<dbReference type="CDD" id="cd00009">
    <property type="entry name" value="AAA"/>
    <property type="match status" value="1"/>
</dbReference>
<keyword evidence="3" id="KW-0805">Transcription regulation</keyword>
<dbReference type="Gene3D" id="1.10.10.60">
    <property type="entry name" value="Homeodomain-like"/>
    <property type="match status" value="1"/>
</dbReference>
<evidence type="ECO:0000256" key="5">
    <source>
        <dbReference type="ARBA" id="ARBA00023163"/>
    </source>
</evidence>
<dbReference type="Pfam" id="PF00158">
    <property type="entry name" value="Sigma54_activat"/>
    <property type="match status" value="1"/>
</dbReference>
<dbReference type="PROSITE" id="PS50045">
    <property type="entry name" value="SIGMA54_INTERACT_4"/>
    <property type="match status" value="1"/>
</dbReference>
<keyword evidence="8" id="KW-1185">Reference proteome</keyword>
<dbReference type="PRINTS" id="PR01590">
    <property type="entry name" value="HTHFIS"/>
</dbReference>
<evidence type="ECO:0000259" key="6">
    <source>
        <dbReference type="PROSITE" id="PS50045"/>
    </source>
</evidence>
<dbReference type="PANTHER" id="PTHR32071">
    <property type="entry name" value="TRANSCRIPTIONAL REGULATORY PROTEIN"/>
    <property type="match status" value="1"/>
</dbReference>
<dbReference type="Gene3D" id="3.40.50.300">
    <property type="entry name" value="P-loop containing nucleotide triphosphate hydrolases"/>
    <property type="match status" value="1"/>
</dbReference>
<evidence type="ECO:0000313" key="7">
    <source>
        <dbReference type="EMBL" id="GAB1253147.1"/>
    </source>
</evidence>
<evidence type="ECO:0000256" key="1">
    <source>
        <dbReference type="ARBA" id="ARBA00022741"/>
    </source>
</evidence>
<dbReference type="Proteomes" id="UP001628192">
    <property type="component" value="Unassembled WGS sequence"/>
</dbReference>
<keyword evidence="1" id="KW-0547">Nucleotide-binding</keyword>
<organism evidence="7 8">
    <name type="scientific">Desulfovibrio falkowii</name>
    <dbReference type="NCBI Taxonomy" id="3136602"/>
    <lineage>
        <taxon>Bacteria</taxon>
        <taxon>Pseudomonadati</taxon>
        <taxon>Thermodesulfobacteriota</taxon>
        <taxon>Desulfovibrionia</taxon>
        <taxon>Desulfovibrionales</taxon>
        <taxon>Desulfovibrionaceae</taxon>
        <taxon>Desulfovibrio</taxon>
    </lineage>
</organism>
<dbReference type="InterPro" id="IPR025943">
    <property type="entry name" value="Sigma_54_int_dom_ATP-bd_2"/>
</dbReference>
<evidence type="ECO:0000313" key="8">
    <source>
        <dbReference type="Proteomes" id="UP001628192"/>
    </source>
</evidence>
<keyword evidence="5" id="KW-0804">Transcription</keyword>
<dbReference type="Pfam" id="PF25601">
    <property type="entry name" value="AAA_lid_14"/>
    <property type="match status" value="1"/>
</dbReference>
<dbReference type="InterPro" id="IPR002197">
    <property type="entry name" value="HTH_Fis"/>
</dbReference>
<name>A0ABQ0E5Y0_9BACT</name>
<dbReference type="SUPFAM" id="SSF46689">
    <property type="entry name" value="Homeodomain-like"/>
    <property type="match status" value="1"/>
</dbReference>
<dbReference type="InterPro" id="IPR058031">
    <property type="entry name" value="AAA_lid_NorR"/>
</dbReference>
<dbReference type="SMART" id="SM00382">
    <property type="entry name" value="AAA"/>
    <property type="match status" value="1"/>
</dbReference>
<feature type="domain" description="Sigma-54 factor interaction" evidence="6">
    <location>
        <begin position="1"/>
        <end position="220"/>
    </location>
</feature>
<dbReference type="InterPro" id="IPR027417">
    <property type="entry name" value="P-loop_NTPase"/>
</dbReference>
<dbReference type="Pfam" id="PF02954">
    <property type="entry name" value="HTH_8"/>
    <property type="match status" value="1"/>
</dbReference>
<dbReference type="InterPro" id="IPR025944">
    <property type="entry name" value="Sigma_54_int_dom_CS"/>
</dbReference>
<reference evidence="7 8" key="1">
    <citation type="journal article" date="2025" name="Int. J. Syst. Evol. Microbiol.">
        <title>Desulfovibrio falkowii sp. nov., Porphyromonas miyakawae sp. nov., Mediterraneibacter flintii sp. nov. and Owariibacterium komagatae gen. nov., sp. nov., isolated from human faeces.</title>
        <authorList>
            <person name="Hamaguchi T."/>
            <person name="Ohara M."/>
            <person name="Hisatomi A."/>
            <person name="Sekiguchi K."/>
            <person name="Takeda J.I."/>
            <person name="Ueyama J."/>
            <person name="Ito M."/>
            <person name="Nishiwaki H."/>
            <person name="Ogi T."/>
            <person name="Hirayama M."/>
            <person name="Ohkuma M."/>
            <person name="Sakamoto M."/>
            <person name="Ohno K."/>
        </authorList>
    </citation>
    <scope>NUCLEOTIDE SEQUENCE [LARGE SCALE GENOMIC DNA]</scope>
    <source>
        <strain evidence="7 8">13CB8C</strain>
    </source>
</reference>
<dbReference type="PROSITE" id="PS00676">
    <property type="entry name" value="SIGMA54_INTERACT_2"/>
    <property type="match status" value="1"/>
</dbReference>
<keyword evidence="4" id="KW-0238">DNA-binding</keyword>
<dbReference type="InterPro" id="IPR025662">
    <property type="entry name" value="Sigma_54_int_dom_ATP-bd_1"/>
</dbReference>
<evidence type="ECO:0000256" key="4">
    <source>
        <dbReference type="ARBA" id="ARBA00023125"/>
    </source>
</evidence>
<protein>
    <recommendedName>
        <fullName evidence="6">Sigma-54 factor interaction domain-containing protein</fullName>
    </recommendedName>
</protein>
<comment type="caution">
    <text evidence="7">The sequence shown here is derived from an EMBL/GenBank/DDBJ whole genome shotgun (WGS) entry which is preliminary data.</text>
</comment>
<dbReference type="PROSITE" id="PS00675">
    <property type="entry name" value="SIGMA54_INTERACT_1"/>
    <property type="match status" value="1"/>
</dbReference>
<dbReference type="SUPFAM" id="SSF52540">
    <property type="entry name" value="P-loop containing nucleoside triphosphate hydrolases"/>
    <property type="match status" value="1"/>
</dbReference>
<gene>
    <name evidence="7" type="ORF">Defa_06340</name>
</gene>
<evidence type="ECO:0000256" key="2">
    <source>
        <dbReference type="ARBA" id="ARBA00022840"/>
    </source>
</evidence>
<sequence length="310" mass="33276">MDFASRAARMASRIVICGESGTGKELFAQAIHNAGPAAAGPFVGISCAAIPNDLIEAELFGYEEGAFTGAKKGGRKGKLEAANGGTLFLDEVNSLPLAVQAKFLRVLQEMSFTPLGSNRPVQLDMRVIAAGNTSLADAVREGSFRSDLYYRLNVVEIDLPPLRKRPGDVEMLANLFWRRLCAGAGMPRMIIEPAVMNALKAYSWPGNVRELQNVCERAWVLSDGTSIRSESLPRHVLGCHAAAVPAGLSGSVATEAPEARAASMDDLCESLVRKTLETSGGNVSKAAEALGIARTTLYRKMRKYGLYRKD</sequence>
<evidence type="ECO:0000256" key="3">
    <source>
        <dbReference type="ARBA" id="ARBA00023015"/>
    </source>
</evidence>
<dbReference type="InterPro" id="IPR002078">
    <property type="entry name" value="Sigma_54_int"/>
</dbReference>
<keyword evidence="2" id="KW-0067">ATP-binding</keyword>
<dbReference type="EMBL" id="BAAFSG010000001">
    <property type="protein sequence ID" value="GAB1253147.1"/>
    <property type="molecule type" value="Genomic_DNA"/>
</dbReference>
<accession>A0ABQ0E5Y0</accession>
<dbReference type="InterPro" id="IPR009057">
    <property type="entry name" value="Homeodomain-like_sf"/>
</dbReference>
<dbReference type="Gene3D" id="1.10.8.60">
    <property type="match status" value="1"/>
</dbReference>
<proteinExistence type="predicted"/>
<dbReference type="InterPro" id="IPR003593">
    <property type="entry name" value="AAA+_ATPase"/>
</dbReference>
<dbReference type="PROSITE" id="PS00688">
    <property type="entry name" value="SIGMA54_INTERACT_3"/>
    <property type="match status" value="1"/>
</dbReference>